<dbReference type="AlphaFoldDB" id="A0AAV5VRR3"/>
<feature type="non-terminal residue" evidence="1">
    <location>
        <position position="1"/>
    </location>
</feature>
<evidence type="ECO:0000313" key="2">
    <source>
        <dbReference type="EMBL" id="GMT37874.1"/>
    </source>
</evidence>
<dbReference type="Proteomes" id="UP001432322">
    <property type="component" value="Unassembled WGS sequence"/>
</dbReference>
<evidence type="ECO:0000313" key="3">
    <source>
        <dbReference type="Proteomes" id="UP001432322"/>
    </source>
</evidence>
<feature type="non-terminal residue" evidence="1">
    <location>
        <position position="79"/>
    </location>
</feature>
<accession>A0AAV5VRR3</accession>
<keyword evidence="3" id="KW-1185">Reference proteome</keyword>
<comment type="caution">
    <text evidence="1">The sequence shown here is derived from an EMBL/GenBank/DDBJ whole genome shotgun (WGS) entry which is preliminary data.</text>
</comment>
<reference evidence="1" key="1">
    <citation type="submission" date="2023-10" db="EMBL/GenBank/DDBJ databases">
        <title>Genome assembly of Pristionchus species.</title>
        <authorList>
            <person name="Yoshida K."/>
            <person name="Sommer R.J."/>
        </authorList>
    </citation>
    <scope>NUCLEOTIDE SEQUENCE</scope>
    <source>
        <strain evidence="1">RS5133</strain>
    </source>
</reference>
<dbReference type="EMBL" id="BTSY01000313">
    <property type="protein sequence ID" value="GMT37874.1"/>
    <property type="molecule type" value="Genomic_DNA"/>
</dbReference>
<dbReference type="EMBL" id="BTSY01000003">
    <property type="protein sequence ID" value="GMT20469.1"/>
    <property type="molecule type" value="Genomic_DNA"/>
</dbReference>
<protein>
    <submittedName>
        <fullName evidence="1">Uncharacterized protein</fullName>
    </submittedName>
</protein>
<name>A0AAV5VRR3_9BILA</name>
<gene>
    <name evidence="1" type="ORF">PFISCL1PPCAC_11766</name>
    <name evidence="2" type="ORF">PFISCL1PPCAC_29171</name>
</gene>
<organism evidence="1 3">
    <name type="scientific">Pristionchus fissidentatus</name>
    <dbReference type="NCBI Taxonomy" id="1538716"/>
    <lineage>
        <taxon>Eukaryota</taxon>
        <taxon>Metazoa</taxon>
        <taxon>Ecdysozoa</taxon>
        <taxon>Nematoda</taxon>
        <taxon>Chromadorea</taxon>
        <taxon>Rhabditida</taxon>
        <taxon>Rhabditina</taxon>
        <taxon>Diplogasteromorpha</taxon>
        <taxon>Diplogasteroidea</taxon>
        <taxon>Neodiplogasteridae</taxon>
        <taxon>Pristionchus</taxon>
    </lineage>
</organism>
<proteinExistence type="predicted"/>
<evidence type="ECO:0000313" key="1">
    <source>
        <dbReference type="EMBL" id="GMT20469.1"/>
    </source>
</evidence>
<sequence length="79" mass="8711">LIAVSIVASTDAGLILSKEEKMKCFGEASEKVKTEADADLKEKILSTLVAVKTLTDAQKQKIRNNYFTGTCEPLKNFFQ</sequence>